<organism evidence="7 8">
    <name type="scientific">Leuconostoc citreum</name>
    <dbReference type="NCBI Taxonomy" id="33964"/>
    <lineage>
        <taxon>Bacteria</taxon>
        <taxon>Bacillati</taxon>
        <taxon>Bacillota</taxon>
        <taxon>Bacilli</taxon>
        <taxon>Lactobacillales</taxon>
        <taxon>Lactobacillaceae</taxon>
        <taxon>Leuconostoc</taxon>
    </lineage>
</organism>
<dbReference type="RefSeq" id="WP_004908742.1">
    <property type="nucleotide sequence ID" value="NZ_BJJW01000002.1"/>
</dbReference>
<dbReference type="PANTHER" id="PTHR42839">
    <property type="entry name" value="ISOCHORISMATE SYNTHASE ENTC"/>
    <property type="match status" value="1"/>
</dbReference>
<name>A0A5A5TX48_LEUCI</name>
<proteinExistence type="inferred from homology"/>
<reference evidence="7 8" key="1">
    <citation type="submission" date="2019-04" db="EMBL/GenBank/DDBJ databases">
        <title>A pseudo-fructophilic Leuconostoc citreum strain F192-5 isolated from peel of satsuma mandarin: the first report for isolation and characterization of strain-dependent fructophilic-like characteristics.</title>
        <authorList>
            <person name="Maeno S."/>
            <person name="Tanizawa Y."/>
            <person name="Kajikawa A."/>
            <person name="Kanesaki Y."/>
            <person name="Kubota E."/>
            <person name="Arita M."/>
            <person name="Leon D."/>
            <person name="Endo A."/>
        </authorList>
    </citation>
    <scope>NUCLEOTIDE SEQUENCE [LARGE SCALE GENOMIC DNA]</scope>
    <source>
        <strain evidence="7 8">F192-5</strain>
    </source>
</reference>
<dbReference type="EC" id="5.4.4.2" evidence="3"/>
<dbReference type="NCBIfam" id="TIGR00543">
    <property type="entry name" value="isochor_syn"/>
    <property type="match status" value="1"/>
</dbReference>
<evidence type="ECO:0000256" key="1">
    <source>
        <dbReference type="ARBA" id="ARBA00000799"/>
    </source>
</evidence>
<dbReference type="GO" id="GO:0008909">
    <property type="term" value="F:isochorismate synthase activity"/>
    <property type="evidence" value="ECO:0007669"/>
    <property type="project" value="UniProtKB-EC"/>
</dbReference>
<dbReference type="InterPro" id="IPR005801">
    <property type="entry name" value="ADC_synthase"/>
</dbReference>
<comment type="caution">
    <text evidence="7">The sequence shown here is derived from an EMBL/GenBank/DDBJ whole genome shotgun (WGS) entry which is preliminary data.</text>
</comment>
<sequence length="396" mass="44507">MQYTFTRPLKSNDEHSLLVMLDTYAISAYFETPNQDKKLFAYGAEKISNDFNNINGEIIFGGQQFNQTYFKDSVLMNGFWFLPTIYVELTESSLTFHSETINDFDSWLIKTKQLLKQQVSILNTQDEEDWPTRTQMLITDLNSDAEVKKVVFGRQRQNQLSRPLYAAKLIMALSVQQNTYHVVLKNQNELFVSATPERLVKVSSGYLETAALAGTINRGLTPSEDQLLGESLLSSVKNRQEHAYVVHELKQKLQTMTTCLDVPETPILLKNKQVQHLYTPINGKLAQYGITDIMTALHPTPALGGVPKALALAYINAHEKQPRGLFASPIGYYTGSGDGEFAVGIRSMLINQTTRIATLFAGAGIVADSIAEEEYEETGLKFEPMQQLLKDYNHGE</sequence>
<dbReference type="EMBL" id="BJJW01000002">
    <property type="protein sequence ID" value="GDZ82947.1"/>
    <property type="molecule type" value="Genomic_DNA"/>
</dbReference>
<evidence type="ECO:0000256" key="5">
    <source>
        <dbReference type="ARBA" id="ARBA00041564"/>
    </source>
</evidence>
<dbReference type="PANTHER" id="PTHR42839:SF1">
    <property type="entry name" value="ISOCHORISMATE SYNTHASE MENF"/>
    <property type="match status" value="1"/>
</dbReference>
<evidence type="ECO:0000313" key="7">
    <source>
        <dbReference type="EMBL" id="GDZ82947.1"/>
    </source>
</evidence>
<evidence type="ECO:0000313" key="8">
    <source>
        <dbReference type="Proteomes" id="UP000323274"/>
    </source>
</evidence>
<dbReference type="AlphaFoldDB" id="A0A5A5TX48"/>
<dbReference type="SUPFAM" id="SSF56322">
    <property type="entry name" value="ADC synthase"/>
    <property type="match status" value="1"/>
</dbReference>
<comment type="similarity">
    <text evidence="2">Belongs to the isochorismate synthase family.</text>
</comment>
<dbReference type="InterPro" id="IPR004561">
    <property type="entry name" value="IsoChor_synthase"/>
</dbReference>
<dbReference type="Proteomes" id="UP000323274">
    <property type="component" value="Unassembled WGS sequence"/>
</dbReference>
<accession>A0A5A5TX48</accession>
<dbReference type="GO" id="GO:0009697">
    <property type="term" value="P:salicylic acid biosynthetic process"/>
    <property type="evidence" value="ECO:0007669"/>
    <property type="project" value="TreeGrafter"/>
</dbReference>
<keyword evidence="4" id="KW-0413">Isomerase</keyword>
<comment type="catalytic activity">
    <reaction evidence="1">
        <text>chorismate = isochorismate</text>
        <dbReference type="Rhea" id="RHEA:18985"/>
        <dbReference type="ChEBI" id="CHEBI:29748"/>
        <dbReference type="ChEBI" id="CHEBI:29780"/>
        <dbReference type="EC" id="5.4.4.2"/>
    </reaction>
</comment>
<protein>
    <recommendedName>
        <fullName evidence="3">isochorismate synthase</fullName>
        <ecNumber evidence="3">5.4.4.2</ecNumber>
    </recommendedName>
    <alternativeName>
        <fullName evidence="5">Isochorismate mutase</fullName>
    </alternativeName>
</protein>
<dbReference type="Gene3D" id="3.60.120.10">
    <property type="entry name" value="Anthranilate synthase"/>
    <property type="match status" value="1"/>
</dbReference>
<evidence type="ECO:0000256" key="2">
    <source>
        <dbReference type="ARBA" id="ARBA00005297"/>
    </source>
</evidence>
<dbReference type="InterPro" id="IPR015890">
    <property type="entry name" value="Chorismate_C"/>
</dbReference>
<gene>
    <name evidence="7" type="primary">menF</name>
    <name evidence="7" type="ORF">LCIT_01890</name>
</gene>
<feature type="domain" description="Chorismate-utilising enzyme C-terminal" evidence="6">
    <location>
        <begin position="127"/>
        <end position="381"/>
    </location>
</feature>
<evidence type="ECO:0000256" key="3">
    <source>
        <dbReference type="ARBA" id="ARBA00012824"/>
    </source>
</evidence>
<evidence type="ECO:0000259" key="6">
    <source>
        <dbReference type="Pfam" id="PF00425"/>
    </source>
</evidence>
<evidence type="ECO:0000256" key="4">
    <source>
        <dbReference type="ARBA" id="ARBA00023235"/>
    </source>
</evidence>
<dbReference type="Pfam" id="PF00425">
    <property type="entry name" value="Chorismate_bind"/>
    <property type="match status" value="1"/>
</dbReference>